<organism evidence="1 2">
    <name type="scientific">Protopolystoma xenopodis</name>
    <dbReference type="NCBI Taxonomy" id="117903"/>
    <lineage>
        <taxon>Eukaryota</taxon>
        <taxon>Metazoa</taxon>
        <taxon>Spiralia</taxon>
        <taxon>Lophotrochozoa</taxon>
        <taxon>Platyhelminthes</taxon>
        <taxon>Monogenea</taxon>
        <taxon>Polyopisthocotylea</taxon>
        <taxon>Polystomatidea</taxon>
        <taxon>Polystomatidae</taxon>
        <taxon>Protopolystoma</taxon>
    </lineage>
</organism>
<dbReference type="AlphaFoldDB" id="A0A3S5A1N6"/>
<reference evidence="1" key="1">
    <citation type="submission" date="2018-11" db="EMBL/GenBank/DDBJ databases">
        <authorList>
            <consortium name="Pathogen Informatics"/>
        </authorList>
    </citation>
    <scope>NUCLEOTIDE SEQUENCE</scope>
</reference>
<accession>A0A3S5A1N6</accession>
<name>A0A3S5A1N6_9PLAT</name>
<evidence type="ECO:0000313" key="2">
    <source>
        <dbReference type="Proteomes" id="UP000784294"/>
    </source>
</evidence>
<dbReference type="Proteomes" id="UP000784294">
    <property type="component" value="Unassembled WGS sequence"/>
</dbReference>
<keyword evidence="2" id="KW-1185">Reference proteome</keyword>
<sequence>MDCQAVESCQEQLTLDGVKPRLSVHHPDRPVTGLYGWVGRGGRSRANGYAASIEACAGPEARAVVERRTANGKNDGLFRRAVFAFTAVVV</sequence>
<gene>
    <name evidence="1" type="ORF">PXEA_LOCUS18780</name>
</gene>
<feature type="non-terminal residue" evidence="1">
    <location>
        <position position="90"/>
    </location>
</feature>
<protein>
    <submittedName>
        <fullName evidence="1">Uncharacterized protein</fullName>
    </submittedName>
</protein>
<dbReference type="EMBL" id="CAAALY010073203">
    <property type="protein sequence ID" value="VEL25340.1"/>
    <property type="molecule type" value="Genomic_DNA"/>
</dbReference>
<evidence type="ECO:0000313" key="1">
    <source>
        <dbReference type="EMBL" id="VEL25340.1"/>
    </source>
</evidence>
<comment type="caution">
    <text evidence="1">The sequence shown here is derived from an EMBL/GenBank/DDBJ whole genome shotgun (WGS) entry which is preliminary data.</text>
</comment>
<proteinExistence type="predicted"/>